<evidence type="ECO:0000313" key="2">
    <source>
        <dbReference type="Proteomes" id="UP000663848"/>
    </source>
</evidence>
<comment type="caution">
    <text evidence="1">The sequence shown here is derived from an EMBL/GenBank/DDBJ whole genome shotgun (WGS) entry which is preliminary data.</text>
</comment>
<accession>A0A821K2X5</accession>
<dbReference type="EMBL" id="CAJOBR010003219">
    <property type="protein sequence ID" value="CAF4728947.1"/>
    <property type="molecule type" value="Genomic_DNA"/>
</dbReference>
<sequence>LEQRFNDLDSLRTISSIAHKTNQIYCITVEKLVDCINETRIYTEEFSRSLFREEDKSIYDKITKCLLNLKNAQRVENYRARAYSDIIKDIEQQLIQHMKELEKSVVKSNLDLDNFTKIFDVSKILIEIDEMRCFESFIPILKQYIDEFNLKFQGIINYVSIIIIDRYNLDKSSEPVYKTLDYYTAEKALFYLDACLNQLKEGTSRLTLVLTHHLEKEQIKLIVENFKRLEKAKFVIEKHLNISHAIDEFIEEMKTSIETKIKYFSDRIGALMINYNFSEADEKIDSLIVVRNLLGKYCIKDISDQIENLQNYGKTVNIFEKLPNVNSTNQIYSEVLDKSRKLILEKIRNELERAKTKQTIDITNEHIRRFESAVKYLPESMKNALEIELQHCKGDIKRLIQYSELNLKDSSITEEIDKLNNCSFEYQNLQLIKSDFNKGKELASKRIVNIVVKIQHNLEKQNIIEALNINIKQN</sequence>
<reference evidence="1" key="1">
    <citation type="submission" date="2021-02" db="EMBL/GenBank/DDBJ databases">
        <authorList>
            <person name="Nowell W R."/>
        </authorList>
    </citation>
    <scope>NUCLEOTIDE SEQUENCE</scope>
</reference>
<dbReference type="AlphaFoldDB" id="A0A821K2X5"/>
<gene>
    <name evidence="1" type="ORF">QYT958_LOCUS19448</name>
</gene>
<dbReference type="Proteomes" id="UP000663848">
    <property type="component" value="Unassembled WGS sequence"/>
</dbReference>
<proteinExistence type="predicted"/>
<evidence type="ECO:0000313" key="1">
    <source>
        <dbReference type="EMBL" id="CAF4728947.1"/>
    </source>
</evidence>
<organism evidence="1 2">
    <name type="scientific">Rotaria socialis</name>
    <dbReference type="NCBI Taxonomy" id="392032"/>
    <lineage>
        <taxon>Eukaryota</taxon>
        <taxon>Metazoa</taxon>
        <taxon>Spiralia</taxon>
        <taxon>Gnathifera</taxon>
        <taxon>Rotifera</taxon>
        <taxon>Eurotatoria</taxon>
        <taxon>Bdelloidea</taxon>
        <taxon>Philodinida</taxon>
        <taxon>Philodinidae</taxon>
        <taxon>Rotaria</taxon>
    </lineage>
</organism>
<protein>
    <submittedName>
        <fullName evidence="1">Uncharacterized protein</fullName>
    </submittedName>
</protein>
<feature type="non-terminal residue" evidence="1">
    <location>
        <position position="1"/>
    </location>
</feature>
<name>A0A821K2X5_9BILA</name>